<name>A0AA41K4M4_9FIRM</name>
<proteinExistence type="predicted"/>
<feature type="transmembrane region" description="Helical" evidence="5">
    <location>
        <begin position="169"/>
        <end position="189"/>
    </location>
</feature>
<comment type="subcellular location">
    <subcellularLocation>
        <location evidence="1">Membrane</location>
        <topology evidence="1">Multi-pass membrane protein</topology>
    </subcellularLocation>
</comment>
<feature type="transmembrane region" description="Helical" evidence="5">
    <location>
        <begin position="137"/>
        <end position="157"/>
    </location>
</feature>
<feature type="transmembrane region" description="Helical" evidence="5">
    <location>
        <begin position="92"/>
        <end position="116"/>
    </location>
</feature>
<keyword evidence="4 5" id="KW-0472">Membrane</keyword>
<feature type="transmembrane region" description="Helical" evidence="5">
    <location>
        <begin position="60"/>
        <end position="80"/>
    </location>
</feature>
<gene>
    <name evidence="6" type="ORF">GPL26_03720</name>
</gene>
<evidence type="ECO:0000256" key="4">
    <source>
        <dbReference type="ARBA" id="ARBA00023136"/>
    </source>
</evidence>
<evidence type="ECO:0000313" key="7">
    <source>
        <dbReference type="Proteomes" id="UP000708338"/>
    </source>
</evidence>
<feature type="transmembrane region" description="Helical" evidence="5">
    <location>
        <begin position="237"/>
        <end position="256"/>
    </location>
</feature>
<dbReference type="InterPro" id="IPR027469">
    <property type="entry name" value="Cation_efflux_TMD_sf"/>
</dbReference>
<comment type="caution">
    <text evidence="6">The sequence shown here is derived from an EMBL/GenBank/DDBJ whole genome shotgun (WGS) entry which is preliminary data.</text>
</comment>
<dbReference type="EMBL" id="WQPS01000004">
    <property type="protein sequence ID" value="MBT9808749.1"/>
    <property type="molecule type" value="Genomic_DNA"/>
</dbReference>
<evidence type="ECO:0000313" key="6">
    <source>
        <dbReference type="EMBL" id="MBT9808749.1"/>
    </source>
</evidence>
<keyword evidence="3 5" id="KW-1133">Transmembrane helix</keyword>
<dbReference type="Proteomes" id="UP000708338">
    <property type="component" value="Unassembled WGS sequence"/>
</dbReference>
<dbReference type="SUPFAM" id="SSF161111">
    <property type="entry name" value="Cation efflux protein transmembrane domain-like"/>
    <property type="match status" value="1"/>
</dbReference>
<feature type="transmembrane region" description="Helical" evidence="5">
    <location>
        <begin position="201"/>
        <end position="225"/>
    </location>
</feature>
<evidence type="ECO:0000256" key="1">
    <source>
        <dbReference type="ARBA" id="ARBA00004141"/>
    </source>
</evidence>
<evidence type="ECO:0000256" key="5">
    <source>
        <dbReference type="SAM" id="Phobius"/>
    </source>
</evidence>
<dbReference type="Gene3D" id="1.20.1510.10">
    <property type="entry name" value="Cation efflux protein transmembrane domain"/>
    <property type="match status" value="1"/>
</dbReference>
<feature type="transmembrane region" description="Helical" evidence="5">
    <location>
        <begin position="14"/>
        <end position="39"/>
    </location>
</feature>
<organism evidence="6 7">
    <name type="scientific">Enterocloster citroniae</name>
    <dbReference type="NCBI Taxonomy" id="358743"/>
    <lineage>
        <taxon>Bacteria</taxon>
        <taxon>Bacillati</taxon>
        <taxon>Bacillota</taxon>
        <taxon>Clostridia</taxon>
        <taxon>Lachnospirales</taxon>
        <taxon>Lachnospiraceae</taxon>
        <taxon>Enterocloster</taxon>
    </lineage>
</organism>
<keyword evidence="2 5" id="KW-0812">Transmembrane</keyword>
<protein>
    <submittedName>
        <fullName evidence="6">Uncharacterized protein</fullName>
    </submittedName>
</protein>
<reference evidence="6" key="1">
    <citation type="journal article" date="2021" name="Gut Microbes">
        <title>A synthetic consortium of 100 gut commensals modulates the composition and function in a colon model of the microbiome of elderly subjects.</title>
        <authorList>
            <person name="Perez M."/>
            <person name="Ntemiri A."/>
            <person name="Tan H."/>
            <person name="Harris H.M.B."/>
            <person name="Roager H.M."/>
            <person name="Ribiere C."/>
            <person name="O'Toole P.W."/>
        </authorList>
    </citation>
    <scope>NUCLEOTIDE SEQUENCE</scope>
    <source>
        <strain evidence="6">MCC335</strain>
    </source>
</reference>
<evidence type="ECO:0000256" key="3">
    <source>
        <dbReference type="ARBA" id="ARBA00022989"/>
    </source>
</evidence>
<evidence type="ECO:0000256" key="2">
    <source>
        <dbReference type="ARBA" id="ARBA00022692"/>
    </source>
</evidence>
<accession>A0AA41K4M4</accession>
<dbReference type="GO" id="GO:0016020">
    <property type="term" value="C:membrane"/>
    <property type="evidence" value="ECO:0007669"/>
    <property type="project" value="UniProtKB-SubCell"/>
</dbReference>
<dbReference type="AlphaFoldDB" id="A0AA41K4M4"/>
<sequence>METMESRLGDAVDIAVYVAAACGLLFSSYYLCYDLTVGIKKTVRDLRARYALADRIHQDYQYRTVLFTSFSFLVNIFYAVSNGIYGWFRQSAWLGTLAAYYLVLSVMRFGLVRYGWKVSDRQIDRTLKLREIRIYRNIGMLLLMNSVVLDGAVVLLVHNEGGKSYPGTLVLAVGAYTFYKIIMSVIHMVKAKRLKSPLLVAVRNIGYVDALVSMLSLQTAMLVSFGEGELEPKMMNGISGTAVCAIVSFVGIYMIVSAGRQRGCSWKLNEELW</sequence>